<keyword evidence="1" id="KW-0175">Coiled coil</keyword>
<proteinExistence type="predicted"/>
<dbReference type="Proteomes" id="UP000199227">
    <property type="component" value="Unassembled WGS sequence"/>
</dbReference>
<dbReference type="AlphaFoldDB" id="A0A1I5V057"/>
<evidence type="ECO:0000313" key="3">
    <source>
        <dbReference type="Proteomes" id="UP000199227"/>
    </source>
</evidence>
<gene>
    <name evidence="2" type="ORF">SAMN05216234_1791</name>
</gene>
<feature type="coiled-coil region" evidence="1">
    <location>
        <begin position="300"/>
        <end position="360"/>
    </location>
</feature>
<dbReference type="OrthoDB" id="9780884at2"/>
<evidence type="ECO:0000313" key="2">
    <source>
        <dbReference type="EMBL" id="SFQ00914.1"/>
    </source>
</evidence>
<name>A0A1I5V057_9BACT</name>
<accession>A0A1I5V057</accession>
<protein>
    <submittedName>
        <fullName evidence="2">Uncharacterized protein</fullName>
    </submittedName>
</protein>
<feature type="non-terminal residue" evidence="2">
    <location>
        <position position="520"/>
    </location>
</feature>
<dbReference type="RefSeq" id="WP_143089754.1">
    <property type="nucleotide sequence ID" value="NZ_FOXB01000079.1"/>
</dbReference>
<feature type="coiled-coil region" evidence="1">
    <location>
        <begin position="402"/>
        <end position="520"/>
    </location>
</feature>
<sequence length="520" mass="61033">MKMLLDNKQELTNIFKEQDINNATVINTAADAISRYLNDKNDIEIILQNISTKEAKTKEDVLKQYNEIVQLVKNDTEIQKLFSIDFQKNLKNLRQINSLDLQKVTYQVEDNEKFDEIVEALKNQESGAILRAIEADKENKQITMYSSTYGLWSADNQLFFKQIEALSKQQNKIRATYTLRKITNIEEKQDFKKLNYAIFEDLKTLFENNKIEKFYKSMQQLDNNWKDDNINYYIDAKFLKEDLSNEDFKEIETKKEALKNIKEQTTHTNKKSATKEELKATIAQNEKELHTTYTIDLNNVEQLDEIKAEKENIIKSYEERILRELEERQKREFEELKLKIEMAQQEREKAKKTYLNSLKNGNTIIEAVKNLEANKYNDVVVNEVLEDVKSEILLSVKKDEIINTTKKELETTTKKLKSTTKKLEIAEQARETNYKNYLSELEKRKNTENVLRKSLETAEKLKNTIIVKNSEIADLKEEIQERDAEIESLNISIEELEADNSKLNNNIAELNNVIDTKNNE</sequence>
<organism evidence="2 3">
    <name type="scientific">Hydrogenimonas thermophila</name>
    <dbReference type="NCBI Taxonomy" id="223786"/>
    <lineage>
        <taxon>Bacteria</taxon>
        <taxon>Pseudomonadati</taxon>
        <taxon>Campylobacterota</taxon>
        <taxon>Epsilonproteobacteria</taxon>
        <taxon>Campylobacterales</taxon>
        <taxon>Hydrogenimonadaceae</taxon>
        <taxon>Hydrogenimonas</taxon>
    </lineage>
</organism>
<dbReference type="EMBL" id="FOXB01000079">
    <property type="protein sequence ID" value="SFQ00914.1"/>
    <property type="molecule type" value="Genomic_DNA"/>
</dbReference>
<evidence type="ECO:0000256" key="1">
    <source>
        <dbReference type="SAM" id="Coils"/>
    </source>
</evidence>
<keyword evidence="3" id="KW-1185">Reference proteome</keyword>
<reference evidence="2 3" key="1">
    <citation type="submission" date="2016-10" db="EMBL/GenBank/DDBJ databases">
        <authorList>
            <person name="de Groot N.N."/>
        </authorList>
    </citation>
    <scope>NUCLEOTIDE SEQUENCE [LARGE SCALE GENOMIC DNA]</scope>
    <source>
        <strain evidence="2 3">EP1-55-1</strain>
    </source>
</reference>